<proteinExistence type="predicted"/>
<dbReference type="InterPro" id="IPR002654">
    <property type="entry name" value="Glyco_trans_25"/>
</dbReference>
<name>A0ABQ0A839_9GAMM</name>
<dbReference type="InterPro" id="IPR005331">
    <property type="entry name" value="Sulfotransferase"/>
</dbReference>
<dbReference type="RefSeq" id="WP_353302447.1">
    <property type="nucleotide sequence ID" value="NZ_BAABWN010000004.1"/>
</dbReference>
<evidence type="ECO:0000313" key="3">
    <source>
        <dbReference type="Proteomes" id="UP001465153"/>
    </source>
</evidence>
<keyword evidence="3" id="KW-1185">Reference proteome</keyword>
<dbReference type="EMBL" id="BAABWN010000004">
    <property type="protein sequence ID" value="GAA6167801.1"/>
    <property type="molecule type" value="Genomic_DNA"/>
</dbReference>
<gene>
    <name evidence="2" type="ORF">NBRC116591_16110</name>
</gene>
<dbReference type="Pfam" id="PF03567">
    <property type="entry name" value="Sulfotransfer_2"/>
    <property type="match status" value="1"/>
</dbReference>
<organism evidence="2 3">
    <name type="scientific">Sessilibacter corallicola</name>
    <dbReference type="NCBI Taxonomy" id="2904075"/>
    <lineage>
        <taxon>Bacteria</taxon>
        <taxon>Pseudomonadati</taxon>
        <taxon>Pseudomonadota</taxon>
        <taxon>Gammaproteobacteria</taxon>
        <taxon>Cellvibrionales</taxon>
        <taxon>Cellvibrionaceae</taxon>
        <taxon>Sessilibacter</taxon>
    </lineage>
</organism>
<dbReference type="Gene3D" id="3.40.50.300">
    <property type="entry name" value="P-loop containing nucleotide triphosphate hydrolases"/>
    <property type="match status" value="1"/>
</dbReference>
<evidence type="ECO:0000259" key="1">
    <source>
        <dbReference type="Pfam" id="PF01755"/>
    </source>
</evidence>
<evidence type="ECO:0000313" key="2">
    <source>
        <dbReference type="EMBL" id="GAA6167801.1"/>
    </source>
</evidence>
<dbReference type="SUPFAM" id="SSF52540">
    <property type="entry name" value="P-loop containing nucleoside triphosphate hydrolases"/>
    <property type="match status" value="1"/>
</dbReference>
<dbReference type="CDD" id="cd06532">
    <property type="entry name" value="Glyco_transf_25"/>
    <property type="match status" value="1"/>
</dbReference>
<comment type="caution">
    <text evidence="2">The sequence shown here is derived from an EMBL/GenBank/DDBJ whole genome shotgun (WGS) entry which is preliminary data.</text>
</comment>
<dbReference type="InterPro" id="IPR027417">
    <property type="entry name" value="P-loop_NTPase"/>
</dbReference>
<accession>A0ABQ0A839</accession>
<reference evidence="2 3" key="1">
    <citation type="submission" date="2024-04" db="EMBL/GenBank/DDBJ databases">
        <title>Draft genome sequence of Sessilibacter corallicola NBRC 116591.</title>
        <authorList>
            <person name="Miyakawa T."/>
            <person name="Kusuya Y."/>
            <person name="Miura T."/>
        </authorList>
    </citation>
    <scope>NUCLEOTIDE SEQUENCE [LARGE SCALE GENOMIC DNA]</scope>
    <source>
        <strain evidence="2 3">KU-00831-HH</strain>
    </source>
</reference>
<dbReference type="Proteomes" id="UP001465153">
    <property type="component" value="Unassembled WGS sequence"/>
</dbReference>
<sequence length="642" mass="73956">MIICHSKKFIYIHINKCGGTSLTQALSPFLADEDIVLGGYPEAEKRSEEYLAKYGIYKHSTAAEIKQFVGSDVWDSYYKFATIRDPWERVVSTYYWFHKTGWNGYGKGDKVRAMPFDKYALSSLMDEKTCTEFLFHDNKLSIDKFYDVKDINLLMEDLKNRFGFEDLLIERKNASVHEHYSNYYKSSAVRARVGEYFSDDVENFNFTSPKVADSVENPGIYLAYKYQLFELIRSSLDSRDFNGQLKRWIKTLIDASYKFNDVEYLKLLEELPALGATYHTYSGIVRGAKYFCSSNINDEKLLQDVYTQVISLKRSKRRLKFFENWNIKISFQFYNAIDSFSPHFNPSNFKEYREHFKDVPTSSDLGHLACSLSHFQVWRRFLNETTKPYLLILEDDAVTFDYSQKALNWVLQQIPEDADLVMLNGRSAEKLYSSVTKNPPYKGFPEPKLYSREDVVEIMSGNYDNLRPYGSKGRAHWNGTDGYLLTRKGAEKLVEFIDKYGLPPFGPKGGDTNVDMLLGLLTLGKKDYKGKPAGFNSNNADKLNLFHKNSLLKAYVSPFPVVDEMDRMGIEVGSDIEGSYNGERHITDGDAVFLKELALQFEKTDLQIAAKLMALALKGRPNGPVIKRKLKEYRARLEDKSL</sequence>
<feature type="domain" description="Glycosyl transferase family 25" evidence="1">
    <location>
        <begin position="309"/>
        <end position="501"/>
    </location>
</feature>
<dbReference type="Pfam" id="PF01755">
    <property type="entry name" value="Glyco_transf_25"/>
    <property type="match status" value="1"/>
</dbReference>
<protein>
    <recommendedName>
        <fullName evidence="1">Glycosyl transferase family 25 domain-containing protein</fullName>
    </recommendedName>
</protein>